<dbReference type="KEGG" id="abac:LuPra_03299"/>
<sequence length="238" mass="26355">MSEEPVSAATKADVKYTDLQDDRDESHWKVLGRVSSGERVLEVGASTGYMTEALMARGCDVVALEPNADAVALAHARGVPVRCAFLGDIKDGLGRFDVVLLVDVIEHVPDAPAMLRDCLDVLGPGGRIIVSVPNIAHWSTRWSLLRGHFDYTRTGLLDDTHVRFYTARSLEALCALVGLEVSERDTTLGLFTYGAVPPWLNRVVNVSWHRRRLVRALARRRPALFGFQNVWVLRPLDA</sequence>
<accession>A0A143PNN9</accession>
<keyword evidence="2" id="KW-1185">Reference proteome</keyword>
<evidence type="ECO:0000313" key="1">
    <source>
        <dbReference type="EMBL" id="AMY10071.1"/>
    </source>
</evidence>
<dbReference type="SUPFAM" id="SSF53335">
    <property type="entry name" value="S-adenosyl-L-methionine-dependent methyltransferases"/>
    <property type="match status" value="1"/>
</dbReference>
<dbReference type="Pfam" id="PF13489">
    <property type="entry name" value="Methyltransf_23"/>
    <property type="match status" value="1"/>
</dbReference>
<dbReference type="RefSeq" id="WP_157899279.1">
    <property type="nucleotide sequence ID" value="NZ_CP015136.1"/>
</dbReference>
<organism evidence="1 2">
    <name type="scientific">Luteitalea pratensis</name>
    <dbReference type="NCBI Taxonomy" id="1855912"/>
    <lineage>
        <taxon>Bacteria</taxon>
        <taxon>Pseudomonadati</taxon>
        <taxon>Acidobacteriota</taxon>
        <taxon>Vicinamibacteria</taxon>
        <taxon>Vicinamibacterales</taxon>
        <taxon>Vicinamibacteraceae</taxon>
        <taxon>Luteitalea</taxon>
    </lineage>
</organism>
<dbReference type="OrthoDB" id="9790457at2"/>
<dbReference type="AlphaFoldDB" id="A0A143PNN9"/>
<dbReference type="InterPro" id="IPR029063">
    <property type="entry name" value="SAM-dependent_MTases_sf"/>
</dbReference>
<dbReference type="PANTHER" id="PTHR43861:SF6">
    <property type="entry name" value="METHYLTRANSFERASE TYPE 11"/>
    <property type="match status" value="1"/>
</dbReference>
<dbReference type="STRING" id="1855912.LuPra_03299"/>
<name>A0A143PNN9_LUTPR</name>
<dbReference type="GO" id="GO:0008168">
    <property type="term" value="F:methyltransferase activity"/>
    <property type="evidence" value="ECO:0007669"/>
    <property type="project" value="UniProtKB-KW"/>
</dbReference>
<reference evidence="1 2" key="1">
    <citation type="journal article" date="2016" name="Genome Announc.">
        <title>First Complete Genome Sequence of a Subdivision 6 Acidobacterium Strain.</title>
        <authorList>
            <person name="Huang S."/>
            <person name="Vieira S."/>
            <person name="Bunk B."/>
            <person name="Riedel T."/>
            <person name="Sproer C."/>
            <person name="Overmann J."/>
        </authorList>
    </citation>
    <scope>NUCLEOTIDE SEQUENCE [LARGE SCALE GENOMIC DNA]</scope>
    <source>
        <strain evidence="2">DSM 100886 HEG_-6_39</strain>
    </source>
</reference>
<dbReference type="EC" id="2.1.1.-" evidence="1"/>
<protein>
    <submittedName>
        <fullName evidence="1">Putative S-adenosylmethionine-dependent methyltransferase</fullName>
        <ecNumber evidence="1">2.1.1.-</ecNumber>
    </submittedName>
</protein>
<dbReference type="Proteomes" id="UP000076079">
    <property type="component" value="Chromosome"/>
</dbReference>
<dbReference type="Gene3D" id="3.40.50.150">
    <property type="entry name" value="Vaccinia Virus protein VP39"/>
    <property type="match status" value="1"/>
</dbReference>
<proteinExistence type="predicted"/>
<dbReference type="PATRIC" id="fig|1813736.3.peg.3505"/>
<reference evidence="2" key="2">
    <citation type="submission" date="2016-04" db="EMBL/GenBank/DDBJ databases">
        <title>First Complete Genome Sequence of a Subdivision 6 Acidobacterium.</title>
        <authorList>
            <person name="Huang S."/>
            <person name="Vieira S."/>
            <person name="Bunk B."/>
            <person name="Riedel T."/>
            <person name="Sproeer C."/>
            <person name="Overmann J."/>
        </authorList>
    </citation>
    <scope>NUCLEOTIDE SEQUENCE [LARGE SCALE GENOMIC DNA]</scope>
    <source>
        <strain evidence="2">DSM 100886 HEG_-6_39</strain>
    </source>
</reference>
<dbReference type="GO" id="GO:0032259">
    <property type="term" value="P:methylation"/>
    <property type="evidence" value="ECO:0007669"/>
    <property type="project" value="UniProtKB-KW"/>
</dbReference>
<evidence type="ECO:0000313" key="2">
    <source>
        <dbReference type="Proteomes" id="UP000076079"/>
    </source>
</evidence>
<dbReference type="CDD" id="cd02440">
    <property type="entry name" value="AdoMet_MTases"/>
    <property type="match status" value="1"/>
</dbReference>
<dbReference type="EMBL" id="CP015136">
    <property type="protein sequence ID" value="AMY10071.1"/>
    <property type="molecule type" value="Genomic_DNA"/>
</dbReference>
<dbReference type="PANTHER" id="PTHR43861">
    <property type="entry name" value="TRANS-ACONITATE 2-METHYLTRANSFERASE-RELATED"/>
    <property type="match status" value="1"/>
</dbReference>
<keyword evidence="1" id="KW-0489">Methyltransferase</keyword>
<keyword evidence="1" id="KW-0808">Transferase</keyword>
<gene>
    <name evidence="1" type="ORF">LuPra_03299</name>
</gene>